<evidence type="ECO:0000256" key="1">
    <source>
        <dbReference type="ARBA" id="ARBA00004141"/>
    </source>
</evidence>
<feature type="compositionally biased region" description="Polar residues" evidence="9">
    <location>
        <begin position="226"/>
        <end position="247"/>
    </location>
</feature>
<evidence type="ECO:0000256" key="6">
    <source>
        <dbReference type="ARBA" id="ARBA00023136"/>
    </source>
</evidence>
<dbReference type="PRINTS" id="PR01333">
    <property type="entry name" value="2POREKCHANEL"/>
</dbReference>
<keyword evidence="12" id="KW-1185">Reference proteome</keyword>
<dbReference type="RefSeq" id="XP_017770722.1">
    <property type="nucleotide sequence ID" value="XM_017915233.1"/>
</dbReference>
<evidence type="ECO:0000256" key="10">
    <source>
        <dbReference type="SAM" id="Phobius"/>
    </source>
</evidence>
<evidence type="ECO:0000259" key="11">
    <source>
        <dbReference type="Pfam" id="PF07885"/>
    </source>
</evidence>
<proteinExistence type="inferred from homology"/>
<keyword evidence="2 8" id="KW-0813">Transport</keyword>
<feature type="domain" description="Potassium channel" evidence="11">
    <location>
        <begin position="468"/>
        <end position="546"/>
    </location>
</feature>
<dbReference type="SUPFAM" id="SSF81324">
    <property type="entry name" value="Voltage-gated potassium channels"/>
    <property type="match status" value="2"/>
</dbReference>
<accession>A0ABM1M822</accession>
<evidence type="ECO:0000256" key="9">
    <source>
        <dbReference type="SAM" id="MobiDB-lite"/>
    </source>
</evidence>
<evidence type="ECO:0000256" key="8">
    <source>
        <dbReference type="RuleBase" id="RU003857"/>
    </source>
</evidence>
<dbReference type="Proteomes" id="UP000695000">
    <property type="component" value="Unplaced"/>
</dbReference>
<feature type="region of interest" description="Disordered" evidence="9">
    <location>
        <begin position="209"/>
        <end position="324"/>
    </location>
</feature>
<comment type="subcellular location">
    <subcellularLocation>
        <location evidence="1">Membrane</location>
        <topology evidence="1">Multi-pass membrane protein</topology>
    </subcellularLocation>
</comment>
<gene>
    <name evidence="13" type="primary">LOC108558341</name>
</gene>
<evidence type="ECO:0000256" key="5">
    <source>
        <dbReference type="ARBA" id="ARBA00023065"/>
    </source>
</evidence>
<dbReference type="PANTHER" id="PTHR11003">
    <property type="entry name" value="POTASSIUM CHANNEL, SUBFAMILY K"/>
    <property type="match status" value="1"/>
</dbReference>
<keyword evidence="3 8" id="KW-0812">Transmembrane</keyword>
<feature type="compositionally biased region" description="Basic and acidic residues" evidence="9">
    <location>
        <begin position="262"/>
        <end position="274"/>
    </location>
</feature>
<evidence type="ECO:0000313" key="12">
    <source>
        <dbReference type="Proteomes" id="UP000695000"/>
    </source>
</evidence>
<keyword evidence="5 8" id="KW-0406">Ion transport</keyword>
<feature type="transmembrane region" description="Helical" evidence="10">
    <location>
        <begin position="460"/>
        <end position="479"/>
    </location>
</feature>
<feature type="transmembrane region" description="Helical" evidence="10">
    <location>
        <begin position="491"/>
        <end position="510"/>
    </location>
</feature>
<keyword evidence="4 10" id="KW-1133">Transmembrane helix</keyword>
<dbReference type="InterPro" id="IPR003280">
    <property type="entry name" value="2pore_dom_K_chnl"/>
</dbReference>
<reference evidence="13" key="1">
    <citation type="submission" date="2025-08" db="UniProtKB">
        <authorList>
            <consortium name="RefSeq"/>
        </authorList>
    </citation>
    <scope>IDENTIFICATION</scope>
    <source>
        <tissue evidence="13">Whole Larva</tissue>
    </source>
</reference>
<dbReference type="InterPro" id="IPR013099">
    <property type="entry name" value="K_chnl_dom"/>
</dbReference>
<name>A0ABM1M822_NICVS</name>
<evidence type="ECO:0000256" key="3">
    <source>
        <dbReference type="ARBA" id="ARBA00022692"/>
    </source>
</evidence>
<evidence type="ECO:0000256" key="7">
    <source>
        <dbReference type="ARBA" id="ARBA00023303"/>
    </source>
</evidence>
<keyword evidence="7 8" id="KW-0407">Ion channel</keyword>
<comment type="similarity">
    <text evidence="8">Belongs to the two pore domain potassium channel (TC 1.A.1.8) family.</text>
</comment>
<dbReference type="Pfam" id="PF07885">
    <property type="entry name" value="Ion_trans_2"/>
    <property type="match status" value="2"/>
</dbReference>
<protein>
    <submittedName>
        <fullName evidence="13">Uncharacterized protein LOC108558341 isoform X1</fullName>
    </submittedName>
</protein>
<dbReference type="PANTHER" id="PTHR11003:SF334">
    <property type="entry name" value="FI03418P"/>
    <property type="match status" value="1"/>
</dbReference>
<evidence type="ECO:0000256" key="4">
    <source>
        <dbReference type="ARBA" id="ARBA00022989"/>
    </source>
</evidence>
<dbReference type="Gene3D" id="1.10.287.70">
    <property type="match status" value="2"/>
</dbReference>
<feature type="region of interest" description="Disordered" evidence="9">
    <location>
        <begin position="359"/>
        <end position="427"/>
    </location>
</feature>
<dbReference type="GeneID" id="108558341"/>
<feature type="domain" description="Potassium channel" evidence="11">
    <location>
        <begin position="129"/>
        <end position="186"/>
    </location>
</feature>
<feature type="transmembrane region" description="Helical" evidence="10">
    <location>
        <begin position="34"/>
        <end position="58"/>
    </location>
</feature>
<feature type="transmembrane region" description="Helical" evidence="10">
    <location>
        <begin position="132"/>
        <end position="153"/>
    </location>
</feature>
<evidence type="ECO:0000256" key="2">
    <source>
        <dbReference type="ARBA" id="ARBA00022448"/>
    </source>
</evidence>
<keyword evidence="6 10" id="KW-0472">Membrane</keyword>
<feature type="transmembrane region" description="Helical" evidence="10">
    <location>
        <begin position="165"/>
        <end position="187"/>
    </location>
</feature>
<evidence type="ECO:0000313" key="13">
    <source>
        <dbReference type="RefSeq" id="XP_017770722.1"/>
    </source>
</evidence>
<sequence length="572" mass="65226">MSRYYSSDPEALEHKKPSACANFLRYTWKTITCLFSHITLVSMVVSYCILGAVTFQTLEEENEKEVKRNIGKMRGMITDKLWNLTTVDSPVLIEENFTRDVIQRLKDFESGLLKAITKDGWDGDENTDNVQWSLAGALFYSIIVITTIGYGHIAPKTTWGKVVTIFYAILGIPLMLLCLSNIGDIMATSFRFLYWKVCCYVCTKKPKRHKRGMSQIPRRPTMRLQGRNTRSRTSSFKRSLRTSTRSADSGFAFSDVGPSSHSDTELRFHEDHPVSKRGQSLPRMQPSQRSRFSDEGPPVRRPSPNARGNNPQRGGSLDRRRAPKVFDIDPSALAKAPVYCNRYVMDKADLVGNHVPGITYNERPARNASPPLQGRRALSMPRSQHYLEPPRDPSPSSSSIRDDDQSKQQRRRKNYNPSPRIMSPMGYGHRSKYLDDPGSDDEYFYEEGSFDTGRVRIKPVPIWLCVFLVISYIFAGMFLFTFWEGWDYLDSAYFCFITLTTIGFGDFVPANRVKKEKFKENIAYCSLYLLFGISLLAMSFNLVQEEVIANVKRVAKTLGIIKGDEDDDEDDD</sequence>
<feature type="transmembrane region" description="Helical" evidence="10">
    <location>
        <begin position="522"/>
        <end position="543"/>
    </location>
</feature>
<organism evidence="12 13">
    <name type="scientific">Nicrophorus vespilloides</name>
    <name type="common">Boreal carrion beetle</name>
    <dbReference type="NCBI Taxonomy" id="110193"/>
    <lineage>
        <taxon>Eukaryota</taxon>
        <taxon>Metazoa</taxon>
        <taxon>Ecdysozoa</taxon>
        <taxon>Arthropoda</taxon>
        <taxon>Hexapoda</taxon>
        <taxon>Insecta</taxon>
        <taxon>Pterygota</taxon>
        <taxon>Neoptera</taxon>
        <taxon>Endopterygota</taxon>
        <taxon>Coleoptera</taxon>
        <taxon>Polyphaga</taxon>
        <taxon>Staphyliniformia</taxon>
        <taxon>Silphidae</taxon>
        <taxon>Nicrophorinae</taxon>
        <taxon>Nicrophorus</taxon>
    </lineage>
</organism>